<dbReference type="Gene3D" id="1.10.472.10">
    <property type="entry name" value="Cyclin-like"/>
    <property type="match status" value="2"/>
</dbReference>
<comment type="similarity">
    <text evidence="4">Belongs to the cyclin family.</text>
</comment>
<dbReference type="FunCoup" id="A0A7R8Z213">
    <property type="interactions" value="99"/>
</dbReference>
<dbReference type="EMBL" id="LR899013">
    <property type="protein sequence ID" value="CAD7090302.1"/>
    <property type="molecule type" value="Genomic_DNA"/>
</dbReference>
<feature type="domain" description="Cyclin C-terminal" evidence="7">
    <location>
        <begin position="406"/>
        <end position="523"/>
    </location>
</feature>
<sequence length="541" mass="61479">MAPSKYVRGAAATTKSTLLPLARKGISTRSQNIQDQNVAPVTNRGKRKADNSPLKNDKVKRSALGNLTNNVIQIHVDDKKNVLAKSDNVSKKTAHIHTTKNDAIKPQSHLHDSTATNKILTRAAAKNATNQILPPPLPLPSQAKVVAAAATSTTDVPTVTVTKNKDPVETSSKPATRRISNEFEKTEESLYMSALEDITSCESIRFSGNFESRRSLRRSSDLATRDTQPTKSEDIVTSSDRIATPSPLKKPPRVVPEGVVDFDKDFWNDPFQVSHYAMDIFEYLKQRETMFPIRDYMDDQVHLSKWMRSLLVDWMVEVQETFELNHETLYLGVKLVDTYLMQTVVSKDKLQLLGATALFIACKYDERTPPLVEDFLYICDGAYTHNEIIKTEKDLLRTVNFDLSIPLSYRFLRRYARCAKIQMQTLTLARYILEMSLMDYSVITLRDSHLASAALFMALRMTGVDNPWDKTLEYYSGYKLEDFAFIVPMLNNFLQRKPREAIKTIRNKYSHKIFFEVTKVPLLSLEKLFENTGMIEKTTAV</sequence>
<feature type="domain" description="Cyclin-like" evidence="6">
    <location>
        <begin position="313"/>
        <end position="397"/>
    </location>
</feature>
<evidence type="ECO:0000256" key="3">
    <source>
        <dbReference type="ARBA" id="ARBA00023306"/>
    </source>
</evidence>
<proteinExistence type="inferred from homology"/>
<dbReference type="GO" id="GO:0051301">
    <property type="term" value="P:cell division"/>
    <property type="evidence" value="ECO:0007669"/>
    <property type="project" value="UniProtKB-KW"/>
</dbReference>
<feature type="compositionally biased region" description="Polar residues" evidence="5">
    <location>
        <begin position="225"/>
        <end position="241"/>
    </location>
</feature>
<dbReference type="AlphaFoldDB" id="A0A7R8Z213"/>
<dbReference type="Pfam" id="PF00134">
    <property type="entry name" value="Cyclin_N"/>
    <property type="match status" value="1"/>
</dbReference>
<evidence type="ECO:0000313" key="8">
    <source>
        <dbReference type="EMBL" id="CAD7090302.1"/>
    </source>
</evidence>
<dbReference type="InterPro" id="IPR013763">
    <property type="entry name" value="Cyclin-like_dom"/>
</dbReference>
<dbReference type="OrthoDB" id="5590282at2759"/>
<dbReference type="InterPro" id="IPR004367">
    <property type="entry name" value="Cyclin_C-dom"/>
</dbReference>
<accession>A0A7R8Z213</accession>
<dbReference type="PIRSF" id="PIRSF001771">
    <property type="entry name" value="Cyclin_A_B_D_E"/>
    <property type="match status" value="1"/>
</dbReference>
<feature type="region of interest" description="Disordered" evidence="5">
    <location>
        <begin position="25"/>
        <end position="58"/>
    </location>
</feature>
<evidence type="ECO:0000256" key="4">
    <source>
        <dbReference type="RuleBase" id="RU000383"/>
    </source>
</evidence>
<keyword evidence="3" id="KW-0131">Cell cycle</keyword>
<feature type="region of interest" description="Disordered" evidence="5">
    <location>
        <begin position="215"/>
        <end position="253"/>
    </location>
</feature>
<dbReference type="GO" id="GO:0016538">
    <property type="term" value="F:cyclin-dependent protein serine/threonine kinase regulator activity"/>
    <property type="evidence" value="ECO:0007669"/>
    <property type="project" value="InterPro"/>
</dbReference>
<evidence type="ECO:0000256" key="2">
    <source>
        <dbReference type="ARBA" id="ARBA00023127"/>
    </source>
</evidence>
<dbReference type="InterPro" id="IPR036915">
    <property type="entry name" value="Cyclin-like_sf"/>
</dbReference>
<name>A0A7R8Z213_HERIL</name>
<evidence type="ECO:0000256" key="1">
    <source>
        <dbReference type="ARBA" id="ARBA00022618"/>
    </source>
</evidence>
<dbReference type="InterPro" id="IPR046965">
    <property type="entry name" value="Cyclin_A/B-like"/>
</dbReference>
<feature type="domain" description="Cyclin-like" evidence="6">
    <location>
        <begin position="410"/>
        <end position="495"/>
    </location>
</feature>
<dbReference type="Proteomes" id="UP000594454">
    <property type="component" value="Chromosome 5"/>
</dbReference>
<keyword evidence="9" id="KW-1185">Reference proteome</keyword>
<dbReference type="SMART" id="SM00385">
    <property type="entry name" value="CYCLIN"/>
    <property type="match status" value="2"/>
</dbReference>
<feature type="compositionally biased region" description="Basic and acidic residues" evidence="5">
    <location>
        <begin position="215"/>
        <end position="224"/>
    </location>
</feature>
<dbReference type="SMART" id="SM01332">
    <property type="entry name" value="Cyclin_C"/>
    <property type="match status" value="1"/>
</dbReference>
<organism evidence="8 9">
    <name type="scientific">Hermetia illucens</name>
    <name type="common">Black soldier fly</name>
    <dbReference type="NCBI Taxonomy" id="343691"/>
    <lineage>
        <taxon>Eukaryota</taxon>
        <taxon>Metazoa</taxon>
        <taxon>Ecdysozoa</taxon>
        <taxon>Arthropoda</taxon>
        <taxon>Hexapoda</taxon>
        <taxon>Insecta</taxon>
        <taxon>Pterygota</taxon>
        <taxon>Neoptera</taxon>
        <taxon>Endopterygota</taxon>
        <taxon>Diptera</taxon>
        <taxon>Brachycera</taxon>
        <taxon>Stratiomyomorpha</taxon>
        <taxon>Stratiomyidae</taxon>
        <taxon>Hermetiinae</taxon>
        <taxon>Hermetia</taxon>
    </lineage>
</organism>
<dbReference type="InParanoid" id="A0A7R8Z213"/>
<dbReference type="CDD" id="cd20508">
    <property type="entry name" value="CYCLIN_CCNB3_rpt1"/>
    <property type="match status" value="1"/>
</dbReference>
<dbReference type="FunFam" id="1.10.472.10:FF:000001">
    <property type="entry name" value="G2/mitotic-specific cyclin"/>
    <property type="match status" value="1"/>
</dbReference>
<dbReference type="CDD" id="cd20510">
    <property type="entry name" value="CYCLIN_CCNB3_rpt2"/>
    <property type="match status" value="1"/>
</dbReference>
<dbReference type="SUPFAM" id="SSF47954">
    <property type="entry name" value="Cyclin-like"/>
    <property type="match status" value="2"/>
</dbReference>
<feature type="compositionally biased region" description="Polar residues" evidence="5">
    <location>
        <begin position="27"/>
        <end position="40"/>
    </location>
</feature>
<dbReference type="InterPro" id="IPR006671">
    <property type="entry name" value="Cyclin_N"/>
</dbReference>
<dbReference type="InterPro" id="IPR039361">
    <property type="entry name" value="Cyclin"/>
</dbReference>
<evidence type="ECO:0000259" key="7">
    <source>
        <dbReference type="SMART" id="SM01332"/>
    </source>
</evidence>
<dbReference type="GO" id="GO:0005634">
    <property type="term" value="C:nucleus"/>
    <property type="evidence" value="ECO:0007669"/>
    <property type="project" value="UniProtKB-ARBA"/>
</dbReference>
<evidence type="ECO:0000259" key="6">
    <source>
        <dbReference type="SMART" id="SM00385"/>
    </source>
</evidence>
<keyword evidence="1" id="KW-0132">Cell division</keyword>
<reference evidence="8 9" key="1">
    <citation type="submission" date="2020-11" db="EMBL/GenBank/DDBJ databases">
        <authorList>
            <person name="Wallbank WR R."/>
            <person name="Pardo Diaz C."/>
            <person name="Kozak K."/>
            <person name="Martin S."/>
            <person name="Jiggins C."/>
            <person name="Moest M."/>
            <person name="Warren A I."/>
            <person name="Generalovic N T."/>
            <person name="Byers J.R.P. K."/>
            <person name="Montejo-Kovacevich G."/>
            <person name="Yen C E."/>
        </authorList>
    </citation>
    <scope>NUCLEOTIDE SEQUENCE [LARGE SCALE GENOMIC DNA]</scope>
</reference>
<dbReference type="GO" id="GO:0044772">
    <property type="term" value="P:mitotic cell cycle phase transition"/>
    <property type="evidence" value="ECO:0007669"/>
    <property type="project" value="InterPro"/>
</dbReference>
<keyword evidence="2 4" id="KW-0195">Cyclin</keyword>
<evidence type="ECO:0008006" key="10">
    <source>
        <dbReference type="Google" id="ProtNLM"/>
    </source>
</evidence>
<dbReference type="Pfam" id="PF02984">
    <property type="entry name" value="Cyclin_C"/>
    <property type="match status" value="1"/>
</dbReference>
<evidence type="ECO:0000256" key="5">
    <source>
        <dbReference type="SAM" id="MobiDB-lite"/>
    </source>
</evidence>
<gene>
    <name evidence="8" type="ORF">HERILL_LOCUS12794</name>
</gene>
<protein>
    <recommendedName>
        <fullName evidence="10">G2/mitotic-specific cyclin-B3</fullName>
    </recommendedName>
</protein>
<evidence type="ECO:0000313" key="9">
    <source>
        <dbReference type="Proteomes" id="UP000594454"/>
    </source>
</evidence>
<dbReference type="PANTHER" id="PTHR10177">
    <property type="entry name" value="CYCLINS"/>
    <property type="match status" value="1"/>
</dbReference>